<dbReference type="PANTHER" id="PTHR43865:SF1">
    <property type="entry name" value="RUBRERYTHRIN-RELATED"/>
    <property type="match status" value="1"/>
</dbReference>
<sequence>MKSIKGTKTEKNLLAAFAGESQARNRYTFAAKVAENEGYEQIANIFIETADNERMHAKRFYRFLEGGDVEITASYPAGVSGNTTAQLEAGAAGEHLEWTKLYVESAKVADEEGFPEVATQFRMIAKVEEKHEARYRKLIENIKGSKVFKKDTKVRWKCLKCGHIHEGPEAPKTCPACDHPQAYFEMFVETY</sequence>
<dbReference type="GO" id="GO:0016491">
    <property type="term" value="F:oxidoreductase activity"/>
    <property type="evidence" value="ECO:0007669"/>
    <property type="project" value="InterPro"/>
</dbReference>
<comment type="caution">
    <text evidence="8">The sequence shown here is derived from an EMBL/GenBank/DDBJ whole genome shotgun (WGS) entry which is preliminary data.</text>
</comment>
<dbReference type="InterPro" id="IPR012347">
    <property type="entry name" value="Ferritin-like"/>
</dbReference>
<evidence type="ECO:0000256" key="5">
    <source>
        <dbReference type="ARBA" id="ARBA00023004"/>
    </source>
</evidence>
<evidence type="ECO:0000259" key="7">
    <source>
        <dbReference type="PROSITE" id="PS50905"/>
    </source>
</evidence>
<feature type="domain" description="Ferritin-like diiron" evidence="7">
    <location>
        <begin position="3"/>
        <end position="146"/>
    </location>
</feature>
<dbReference type="CDD" id="cd01041">
    <property type="entry name" value="Rubrerythrin"/>
    <property type="match status" value="1"/>
</dbReference>
<evidence type="ECO:0000259" key="6">
    <source>
        <dbReference type="PROSITE" id="PS50903"/>
    </source>
</evidence>
<dbReference type="CDD" id="cd00729">
    <property type="entry name" value="rubredoxin_SM"/>
    <property type="match status" value="1"/>
</dbReference>
<name>A0A1G1KZK1_9BACT</name>
<dbReference type="EMBL" id="MHFR01000035">
    <property type="protein sequence ID" value="OGW98292.1"/>
    <property type="molecule type" value="Genomic_DNA"/>
</dbReference>
<dbReference type="InterPro" id="IPR052364">
    <property type="entry name" value="Rubrerythrin"/>
</dbReference>
<dbReference type="InterPro" id="IPR048574">
    <property type="entry name" value="RUBY_RBDX"/>
</dbReference>
<evidence type="ECO:0000313" key="8">
    <source>
        <dbReference type="EMBL" id="OGW98292.1"/>
    </source>
</evidence>
<dbReference type="NCBIfam" id="NF045767">
    <property type="entry name" value="RuberyRbr"/>
    <property type="match status" value="1"/>
</dbReference>
<evidence type="ECO:0000256" key="1">
    <source>
        <dbReference type="ARBA" id="ARBA00001965"/>
    </source>
</evidence>
<dbReference type="InterPro" id="IPR009078">
    <property type="entry name" value="Ferritin-like_SF"/>
</dbReference>
<dbReference type="Pfam" id="PF02915">
    <property type="entry name" value="Rubrerythrin"/>
    <property type="match status" value="1"/>
</dbReference>
<evidence type="ECO:0000256" key="4">
    <source>
        <dbReference type="ARBA" id="ARBA00022982"/>
    </source>
</evidence>
<proteinExistence type="predicted"/>
<comment type="cofactor">
    <cofactor evidence="1">
        <name>Fe(3+)</name>
        <dbReference type="ChEBI" id="CHEBI:29034"/>
    </cofactor>
</comment>
<keyword evidence="3" id="KW-0479">Metal-binding</keyword>
<dbReference type="SUPFAM" id="SSF47240">
    <property type="entry name" value="Ferritin-like"/>
    <property type="match status" value="1"/>
</dbReference>
<evidence type="ECO:0000313" key="9">
    <source>
        <dbReference type="Proteomes" id="UP000178187"/>
    </source>
</evidence>
<keyword evidence="4" id="KW-0249">Electron transport</keyword>
<evidence type="ECO:0000256" key="2">
    <source>
        <dbReference type="ARBA" id="ARBA00022448"/>
    </source>
</evidence>
<dbReference type="InterPro" id="IPR024934">
    <property type="entry name" value="Rubredoxin-like_dom"/>
</dbReference>
<accession>A0A1G1KZK1</accession>
<protein>
    <submittedName>
        <fullName evidence="8">Rubrerythrin</fullName>
    </submittedName>
</protein>
<dbReference type="PANTHER" id="PTHR43865">
    <property type="entry name" value="RUBRERYTHRIN-RELATED"/>
    <property type="match status" value="1"/>
</dbReference>
<dbReference type="SUPFAM" id="SSF57802">
    <property type="entry name" value="Rubredoxin-like"/>
    <property type="match status" value="1"/>
</dbReference>
<dbReference type="AlphaFoldDB" id="A0A1G1KZK1"/>
<dbReference type="InterPro" id="IPR009040">
    <property type="entry name" value="Ferritin-like_diiron"/>
</dbReference>
<gene>
    <name evidence="8" type="ORF">A3G33_03990</name>
</gene>
<reference evidence="8 9" key="1">
    <citation type="journal article" date="2016" name="Nat. Commun.">
        <title>Thousands of microbial genomes shed light on interconnected biogeochemical processes in an aquifer system.</title>
        <authorList>
            <person name="Anantharaman K."/>
            <person name="Brown C.T."/>
            <person name="Hug L.A."/>
            <person name="Sharon I."/>
            <person name="Castelle C.J."/>
            <person name="Probst A.J."/>
            <person name="Thomas B.C."/>
            <person name="Singh A."/>
            <person name="Wilkins M.J."/>
            <person name="Karaoz U."/>
            <person name="Brodie E.L."/>
            <person name="Williams K.H."/>
            <person name="Hubbard S.S."/>
            <person name="Banfield J.F."/>
        </authorList>
    </citation>
    <scope>NUCLEOTIDE SEQUENCE [LARGE SCALE GENOMIC DNA]</scope>
</reference>
<dbReference type="InterPro" id="IPR003251">
    <property type="entry name" value="Rr_diiron-bd_dom"/>
</dbReference>
<dbReference type="PROSITE" id="PS50903">
    <property type="entry name" value="RUBREDOXIN_LIKE"/>
    <property type="match status" value="1"/>
</dbReference>
<feature type="domain" description="Rubredoxin-like" evidence="6">
    <location>
        <begin position="153"/>
        <end position="187"/>
    </location>
</feature>
<keyword evidence="2" id="KW-0813">Transport</keyword>
<keyword evidence="5" id="KW-0408">Iron</keyword>
<dbReference type="Proteomes" id="UP000178187">
    <property type="component" value="Unassembled WGS sequence"/>
</dbReference>
<organism evidence="8 9">
    <name type="scientific">Candidatus Danuiimicrobium aquiferis</name>
    <dbReference type="NCBI Taxonomy" id="1801832"/>
    <lineage>
        <taxon>Bacteria</taxon>
        <taxon>Pseudomonadati</taxon>
        <taxon>Candidatus Omnitrophota</taxon>
        <taxon>Candidatus Danuiimicrobium</taxon>
    </lineage>
</organism>
<dbReference type="GO" id="GO:0005506">
    <property type="term" value="F:iron ion binding"/>
    <property type="evidence" value="ECO:0007669"/>
    <property type="project" value="InterPro"/>
</dbReference>
<evidence type="ECO:0000256" key="3">
    <source>
        <dbReference type="ARBA" id="ARBA00022723"/>
    </source>
</evidence>
<dbReference type="PROSITE" id="PS50905">
    <property type="entry name" value="FERRITIN_LIKE"/>
    <property type="match status" value="1"/>
</dbReference>
<dbReference type="Gene3D" id="1.20.1260.10">
    <property type="match status" value="1"/>
</dbReference>
<dbReference type="Gene3D" id="2.20.28.10">
    <property type="match status" value="1"/>
</dbReference>
<dbReference type="Pfam" id="PF21349">
    <property type="entry name" value="RUBY_RBDX"/>
    <property type="match status" value="1"/>
</dbReference>